<organism evidence="1 2">
    <name type="scientific">Cellulomonas hominis</name>
    <dbReference type="NCBI Taxonomy" id="156981"/>
    <lineage>
        <taxon>Bacteria</taxon>
        <taxon>Bacillati</taxon>
        <taxon>Actinomycetota</taxon>
        <taxon>Actinomycetes</taxon>
        <taxon>Micrococcales</taxon>
        <taxon>Cellulomonadaceae</taxon>
        <taxon>Cellulomonas</taxon>
    </lineage>
</organism>
<evidence type="ECO:0000313" key="1">
    <source>
        <dbReference type="EMBL" id="TKR27181.1"/>
    </source>
</evidence>
<dbReference type="EMBL" id="SZYE01000006">
    <property type="protein sequence ID" value="TKR27181.1"/>
    <property type="molecule type" value="Genomic_DNA"/>
</dbReference>
<gene>
    <name evidence="1" type="ORF">FA014_01910</name>
</gene>
<sequence length="112" mass="12319">MTIRWEGATAKEAVRRGTARGLRLAAEHVLAESLQVVPIDDGTLARSGATAVDESGPVAAVSFDTPYAVRQHEDMTLRHTRGRTAKYLERPLLGTRRAQEQLIGDAVRQELR</sequence>
<protein>
    <recommendedName>
        <fullName evidence="3">HK97 gp10 family phage protein</fullName>
    </recommendedName>
</protein>
<proteinExistence type="predicted"/>
<evidence type="ECO:0008006" key="3">
    <source>
        <dbReference type="Google" id="ProtNLM"/>
    </source>
</evidence>
<dbReference type="AlphaFoldDB" id="A0A7Z8NQM7"/>
<evidence type="ECO:0000313" key="2">
    <source>
        <dbReference type="Proteomes" id="UP000308121"/>
    </source>
</evidence>
<dbReference type="Proteomes" id="UP000308121">
    <property type="component" value="Unassembled WGS sequence"/>
</dbReference>
<accession>A0A7Z8NQM7</accession>
<reference evidence="1 2" key="1">
    <citation type="submission" date="2019-05" db="EMBL/GenBank/DDBJ databases">
        <title>Genome sequence of Cellulomonas hominis strain CS1.</title>
        <authorList>
            <person name="Belmont J."/>
            <person name="Maclea K.S."/>
        </authorList>
    </citation>
    <scope>NUCLEOTIDE SEQUENCE [LARGE SCALE GENOMIC DNA]</scope>
    <source>
        <strain evidence="1 2">CS1</strain>
    </source>
</reference>
<comment type="caution">
    <text evidence="1">The sequence shown here is derived from an EMBL/GenBank/DDBJ whole genome shotgun (WGS) entry which is preliminary data.</text>
</comment>
<name>A0A7Z8NQM7_9CELL</name>
<dbReference type="OrthoDB" id="1954318at2"/>